<evidence type="ECO:0000313" key="1">
    <source>
        <dbReference type="EMBL" id="RDK92019.1"/>
    </source>
</evidence>
<accession>A0A370QRY6</accession>
<gene>
    <name evidence="1" type="ORF">C8D90_104171</name>
</gene>
<dbReference type="EMBL" id="QRAP01000004">
    <property type="protein sequence ID" value="RDK92019.1"/>
    <property type="molecule type" value="Genomic_DNA"/>
</dbReference>
<dbReference type="AlphaFoldDB" id="A0A370QRY6"/>
<sequence>MNTGSIKTPVEHQVEWLAQAWLSTLQNPQMRLLTIRSRDDARAVAQTFLALQEQQPGEHGIPDLFVTFTCPFTTGYDYSQSLVDALIGKYQNSDAVASYWEAEKRPVTQGAETLSCFQHFASHHRANFRYLAVMLSPESVSDRQLFTRWIGDIASTVPDNIRLVFCDTDVQPEWQFLLDKHAAHAGLITLPTDGLQLMRETYYQQAAGERDADAGRYRSLLLDCFILLEKGTPAQLTQRAEQALSLAGKKGWHAQSAIVHNMIAGGHLKAGDAPKAIAAYQEARRCAQAIPQADQRLQHLMQADFSLGGAHYSVNAYQQAARAYTDAANWAQQAGNVYYAIDGHRMAGHCHLRRHHPDDASAAFARAMQLGKSLPAGQRLATTLPFVFQELLRLHDAPRTDALSQCAEKHKQQDCNLLTAADERVKHLPAPISADDIDAVNKQLHNGQIALFNQTRQHREQLILKGNTDFKNTVAMARQYLHEGWNGLPDIPHPLDAPYRTWTAMPNYLAQPENNMADSFISQHHKDGSLS</sequence>
<dbReference type="SUPFAM" id="SSF48452">
    <property type="entry name" value="TPR-like"/>
    <property type="match status" value="1"/>
</dbReference>
<dbReference type="Gene3D" id="1.25.40.10">
    <property type="entry name" value="Tetratricopeptide repeat domain"/>
    <property type="match status" value="1"/>
</dbReference>
<protein>
    <recommendedName>
        <fullName evidence="3">Tetratricopeptide repeat protein</fullName>
    </recommendedName>
</protein>
<evidence type="ECO:0008006" key="3">
    <source>
        <dbReference type="Google" id="ProtNLM"/>
    </source>
</evidence>
<dbReference type="OrthoDB" id="6637938at2"/>
<evidence type="ECO:0000313" key="2">
    <source>
        <dbReference type="Proteomes" id="UP000254848"/>
    </source>
</evidence>
<dbReference type="InterPro" id="IPR011990">
    <property type="entry name" value="TPR-like_helical_dom_sf"/>
</dbReference>
<organism evidence="1 2">
    <name type="scientific">Enterobacillus tribolii</name>
    <dbReference type="NCBI Taxonomy" id="1487935"/>
    <lineage>
        <taxon>Bacteria</taxon>
        <taxon>Pseudomonadati</taxon>
        <taxon>Pseudomonadota</taxon>
        <taxon>Gammaproteobacteria</taxon>
        <taxon>Enterobacterales</taxon>
        <taxon>Hafniaceae</taxon>
        <taxon>Enterobacillus</taxon>
    </lineage>
</organism>
<keyword evidence="2" id="KW-1185">Reference proteome</keyword>
<dbReference type="Proteomes" id="UP000254848">
    <property type="component" value="Unassembled WGS sequence"/>
</dbReference>
<name>A0A370QRY6_9GAMM</name>
<proteinExistence type="predicted"/>
<dbReference type="RefSeq" id="WP_147291350.1">
    <property type="nucleotide sequence ID" value="NZ_QRAP01000004.1"/>
</dbReference>
<comment type="caution">
    <text evidence="1">The sequence shown here is derived from an EMBL/GenBank/DDBJ whole genome shotgun (WGS) entry which is preliminary data.</text>
</comment>
<reference evidence="1 2" key="1">
    <citation type="submission" date="2018-07" db="EMBL/GenBank/DDBJ databases">
        <title>Genomic Encyclopedia of Type Strains, Phase IV (KMG-IV): sequencing the most valuable type-strain genomes for metagenomic binning, comparative biology and taxonomic classification.</title>
        <authorList>
            <person name="Goeker M."/>
        </authorList>
    </citation>
    <scope>NUCLEOTIDE SEQUENCE [LARGE SCALE GENOMIC DNA]</scope>
    <source>
        <strain evidence="1 2">DSM 103736</strain>
    </source>
</reference>